<dbReference type="PANTHER" id="PTHR45918:SF1">
    <property type="entry name" value="ALPHA-1,3_1,6-MANNOSYLTRANSFERASE ALG2"/>
    <property type="match status" value="1"/>
</dbReference>
<dbReference type="SUPFAM" id="SSF53756">
    <property type="entry name" value="UDP-Glycosyltransferase/glycogen phosphorylase"/>
    <property type="match status" value="1"/>
</dbReference>
<dbReference type="EMBL" id="JAHLQT010044465">
    <property type="protein sequence ID" value="KAG7154330.1"/>
    <property type="molecule type" value="Genomic_DNA"/>
</dbReference>
<dbReference type="EC" id="2.4.1.257" evidence="3"/>
<sequence>MGNRGLPSLGLKGSRHIRVVFVHPDLGIGGAERLVVDAALALKRKGLCPFTAHHALPNLETWTQEKTTNQADCVLVNSHFTASVYKETFKSIKTSPSVLYPSLDFENFDKYESLTVRDVDLDVDSDCIFLSLNRYERKKNINLALHSMKLLLDMVNKDEASHIHLIVAGGYDDRVQENIEHYSELVSLATSLGISDKVTFLKSPSNKVKVALLRSARCLLYTPDKEHFGIVPIESMYVGTPVIAVNSGGPRDYY</sequence>
<comment type="subcellular location">
    <subcellularLocation>
        <location evidence="3">Endoplasmic reticulum membrane</location>
        <topology evidence="3">Single-pass membrane protein</topology>
    </subcellularLocation>
</comment>
<dbReference type="Gene3D" id="3.40.50.2000">
    <property type="entry name" value="Glycogen Phosphorylase B"/>
    <property type="match status" value="1"/>
</dbReference>
<dbReference type="GO" id="GO:0004378">
    <property type="term" value="F:GDP-Man:Man(1)GlcNAc(2)-PP-Dol alpha-1,3-mannosyltransferase activity"/>
    <property type="evidence" value="ECO:0007669"/>
    <property type="project" value="UniProtKB-UniRule"/>
</dbReference>
<comment type="similarity">
    <text evidence="3">Belongs to the glycosyltransferase group 1 family.</text>
</comment>
<protein>
    <recommendedName>
        <fullName evidence="3">Alpha-1,3/1,6-mannosyltransferase ALG2</fullName>
        <ecNumber evidence="3">2.4.1.132</ecNumber>
        <ecNumber evidence="3">2.4.1.257</ecNumber>
    </recommendedName>
    <alternativeName>
        <fullName evidence="3">GDP-Man:Man(1)GlcNAc(2)-PP-Dol alpha-1,3-mannosyltransferase</fullName>
    </alternativeName>
</protein>
<evidence type="ECO:0000259" key="4">
    <source>
        <dbReference type="Pfam" id="PF00534"/>
    </source>
</evidence>
<evidence type="ECO:0000256" key="3">
    <source>
        <dbReference type="RuleBase" id="RU367136"/>
    </source>
</evidence>
<comment type="function">
    <text evidence="3">Mannosylates Man(2)GlcNAc(2)-dolichol diphosphate and Man(1)GlcNAc(2)-dolichol diphosphate to form Man(3)GlcNAc(2)-dolichol diphosphate.</text>
</comment>
<keyword evidence="1 3" id="KW-0328">Glycosyltransferase</keyword>
<dbReference type="Proteomes" id="UP000747542">
    <property type="component" value="Unassembled WGS sequence"/>
</dbReference>
<comment type="pathway">
    <text evidence="3">Protein modification; protein glycosylation.</text>
</comment>
<comment type="catalytic activity">
    <reaction evidence="3">
        <text>an alpha-D-Man-(1-&gt;3)-beta-D-Man-(1-&gt;4)-beta-D-GlcNAc-(1-&gt;4)-alpha-D-GlcNAc-diphospho-di-trans,poly-cis-dolichol + GDP-alpha-D-mannose = an alpha-D-Man-(1-&gt;3)-[alpha-D-Man-(1-&gt;6)]-beta-D-Man-(1-&gt;4)-beta-D-GlcNAc-(1-&gt;4)-alpha-D-GlcNAc-diphospho-di-trans,poly-cis-dolichol + GDP + H(+)</text>
        <dbReference type="Rhea" id="RHEA:29519"/>
        <dbReference type="Rhea" id="RHEA-COMP:19513"/>
        <dbReference type="Rhea" id="RHEA-COMP:19515"/>
        <dbReference type="ChEBI" id="CHEBI:15378"/>
        <dbReference type="ChEBI" id="CHEBI:57527"/>
        <dbReference type="ChEBI" id="CHEBI:58189"/>
        <dbReference type="ChEBI" id="CHEBI:132510"/>
        <dbReference type="ChEBI" id="CHEBI:132511"/>
        <dbReference type="EC" id="2.4.1.257"/>
    </reaction>
    <physiologicalReaction direction="left-to-right" evidence="3">
        <dbReference type="Rhea" id="RHEA:29520"/>
    </physiologicalReaction>
</comment>
<dbReference type="PANTHER" id="PTHR45918">
    <property type="entry name" value="ALPHA-1,3/1,6-MANNOSYLTRANSFERASE ALG2"/>
    <property type="match status" value="1"/>
</dbReference>
<dbReference type="InterPro" id="IPR001296">
    <property type="entry name" value="Glyco_trans_1"/>
</dbReference>
<name>A0A8J5JEU4_HOMAM</name>
<dbReference type="AlphaFoldDB" id="A0A8J5JEU4"/>
<gene>
    <name evidence="5" type="primary">ALG2-L</name>
    <name evidence="5" type="ORF">Hamer_G017524</name>
</gene>
<keyword evidence="6" id="KW-1185">Reference proteome</keyword>
<dbReference type="Pfam" id="PF00534">
    <property type="entry name" value="Glycos_transf_1"/>
    <property type="match status" value="1"/>
</dbReference>
<proteinExistence type="inferred from homology"/>
<reference evidence="5" key="1">
    <citation type="journal article" date="2021" name="Sci. Adv.">
        <title>The American lobster genome reveals insights on longevity, neural, and immune adaptations.</title>
        <authorList>
            <person name="Polinski J.M."/>
            <person name="Zimin A.V."/>
            <person name="Clark K.F."/>
            <person name="Kohn A.B."/>
            <person name="Sadowski N."/>
            <person name="Timp W."/>
            <person name="Ptitsyn A."/>
            <person name="Khanna P."/>
            <person name="Romanova D.Y."/>
            <person name="Williams P."/>
            <person name="Greenwood S.J."/>
            <person name="Moroz L.L."/>
            <person name="Walt D.R."/>
            <person name="Bodnar A.G."/>
        </authorList>
    </citation>
    <scope>NUCLEOTIDE SEQUENCE</scope>
    <source>
        <strain evidence="5">GMGI-L3</strain>
    </source>
</reference>
<comment type="caution">
    <text evidence="5">The sequence shown here is derived from an EMBL/GenBank/DDBJ whole genome shotgun (WGS) entry which is preliminary data.</text>
</comment>
<dbReference type="GO" id="GO:0005789">
    <property type="term" value="C:endoplasmic reticulum membrane"/>
    <property type="evidence" value="ECO:0007669"/>
    <property type="project" value="UniProtKB-SubCell"/>
</dbReference>
<feature type="domain" description="Glycosyl transferase family 1" evidence="4">
    <location>
        <begin position="126"/>
        <end position="253"/>
    </location>
</feature>
<evidence type="ECO:0000313" key="5">
    <source>
        <dbReference type="EMBL" id="KAG7154330.1"/>
    </source>
</evidence>
<dbReference type="EC" id="2.4.1.132" evidence="3"/>
<organism evidence="5 6">
    <name type="scientific">Homarus americanus</name>
    <name type="common">American lobster</name>
    <dbReference type="NCBI Taxonomy" id="6706"/>
    <lineage>
        <taxon>Eukaryota</taxon>
        <taxon>Metazoa</taxon>
        <taxon>Ecdysozoa</taxon>
        <taxon>Arthropoda</taxon>
        <taxon>Crustacea</taxon>
        <taxon>Multicrustacea</taxon>
        <taxon>Malacostraca</taxon>
        <taxon>Eumalacostraca</taxon>
        <taxon>Eucarida</taxon>
        <taxon>Decapoda</taxon>
        <taxon>Pleocyemata</taxon>
        <taxon>Astacidea</taxon>
        <taxon>Nephropoidea</taxon>
        <taxon>Nephropidae</taxon>
        <taxon>Homarus</taxon>
    </lineage>
</organism>
<keyword evidence="2 3" id="KW-0808">Transferase</keyword>
<evidence type="ECO:0000256" key="2">
    <source>
        <dbReference type="ARBA" id="ARBA00022679"/>
    </source>
</evidence>
<dbReference type="UniPathway" id="UPA00378"/>
<accession>A0A8J5JEU4</accession>
<dbReference type="InterPro" id="IPR027054">
    <property type="entry name" value="ALG2"/>
</dbReference>
<evidence type="ECO:0000256" key="1">
    <source>
        <dbReference type="ARBA" id="ARBA00022676"/>
    </source>
</evidence>
<comment type="catalytic activity">
    <reaction evidence="3">
        <text>a beta-D-Man-(1-&gt;4)-beta-D-GlcNAc-(1-&gt;4)-alpha-D-GlcNAc-diphospho-di-trans,poly-cis-dolichol + GDP-alpha-D-mannose = an alpha-D-Man-(1-&gt;3)-beta-D-Man-(1-&gt;4)-beta-D-GlcNAc-(1-&gt;4)-alpha-D-GlcNAc-diphospho-di-trans,poly-cis-dolichol + GDP + H(+)</text>
        <dbReference type="Rhea" id="RHEA:29515"/>
        <dbReference type="Rhea" id="RHEA-COMP:19511"/>
        <dbReference type="Rhea" id="RHEA-COMP:19513"/>
        <dbReference type="ChEBI" id="CHEBI:15378"/>
        <dbReference type="ChEBI" id="CHEBI:57527"/>
        <dbReference type="ChEBI" id="CHEBI:58189"/>
        <dbReference type="ChEBI" id="CHEBI:58472"/>
        <dbReference type="ChEBI" id="CHEBI:132510"/>
        <dbReference type="EC" id="2.4.1.132"/>
    </reaction>
    <physiologicalReaction direction="left-to-right" evidence="3">
        <dbReference type="Rhea" id="RHEA:29516"/>
    </physiologicalReaction>
</comment>
<evidence type="ECO:0000313" key="6">
    <source>
        <dbReference type="Proteomes" id="UP000747542"/>
    </source>
</evidence>
<dbReference type="GO" id="GO:0102704">
    <property type="term" value="F:GDP-Man:Man(2)GlcNAc(2)-PP-Dol alpha-1,6-mannosyltransferase activity"/>
    <property type="evidence" value="ECO:0007669"/>
    <property type="project" value="UniProtKB-UniRule"/>
</dbReference>